<feature type="chain" id="PRO_5042100003" evidence="1">
    <location>
        <begin position="19"/>
        <end position="272"/>
    </location>
</feature>
<dbReference type="EMBL" id="JADGJH010000387">
    <property type="protein sequence ID" value="KAJ3130416.1"/>
    <property type="molecule type" value="Genomic_DNA"/>
</dbReference>
<sequence>MSLLLLISTLLLIIPTTPLSLSSASIALAPMPSAPTPNSQMPSPADYLPLLIPLVYSVISIAAKRAYSTCSPQQNPQLPESVPPAHFLKLYNFAYIVRTVVDVAALIHYPSSSSAATISNKNSYYSAYYWRASVIRAPLSVATPGVGLFFSQLFPCTATSDEDSSTLNSELNDNSFNSTNTMFDVWISGDDSIKTTTDDSAVAVAAAAASLIDSIMSASSGNGSVGGSSGGDGSSDNSDDVVQDFNISTCLGINVLMPAYLVMVRETNAAHA</sequence>
<evidence type="ECO:0000313" key="2">
    <source>
        <dbReference type="EMBL" id="KAJ3130416.1"/>
    </source>
</evidence>
<organism evidence="2 3">
    <name type="scientific">Physocladia obscura</name>
    <dbReference type="NCBI Taxonomy" id="109957"/>
    <lineage>
        <taxon>Eukaryota</taxon>
        <taxon>Fungi</taxon>
        <taxon>Fungi incertae sedis</taxon>
        <taxon>Chytridiomycota</taxon>
        <taxon>Chytridiomycota incertae sedis</taxon>
        <taxon>Chytridiomycetes</taxon>
        <taxon>Chytridiales</taxon>
        <taxon>Chytriomycetaceae</taxon>
        <taxon>Physocladia</taxon>
    </lineage>
</organism>
<keyword evidence="1" id="KW-0732">Signal</keyword>
<feature type="signal peptide" evidence="1">
    <location>
        <begin position="1"/>
        <end position="18"/>
    </location>
</feature>
<protein>
    <submittedName>
        <fullName evidence="2">Uncharacterized protein</fullName>
    </submittedName>
</protein>
<dbReference type="Proteomes" id="UP001211907">
    <property type="component" value="Unassembled WGS sequence"/>
</dbReference>
<accession>A0AAD5T4Y6</accession>
<name>A0AAD5T4Y6_9FUNG</name>
<comment type="caution">
    <text evidence="2">The sequence shown here is derived from an EMBL/GenBank/DDBJ whole genome shotgun (WGS) entry which is preliminary data.</text>
</comment>
<evidence type="ECO:0000256" key="1">
    <source>
        <dbReference type="SAM" id="SignalP"/>
    </source>
</evidence>
<evidence type="ECO:0000313" key="3">
    <source>
        <dbReference type="Proteomes" id="UP001211907"/>
    </source>
</evidence>
<reference evidence="2" key="1">
    <citation type="submission" date="2020-05" db="EMBL/GenBank/DDBJ databases">
        <title>Phylogenomic resolution of chytrid fungi.</title>
        <authorList>
            <person name="Stajich J.E."/>
            <person name="Amses K."/>
            <person name="Simmons R."/>
            <person name="Seto K."/>
            <person name="Myers J."/>
            <person name="Bonds A."/>
            <person name="Quandt C.A."/>
            <person name="Barry K."/>
            <person name="Liu P."/>
            <person name="Grigoriev I."/>
            <person name="Longcore J.E."/>
            <person name="James T.Y."/>
        </authorList>
    </citation>
    <scope>NUCLEOTIDE SEQUENCE</scope>
    <source>
        <strain evidence="2">JEL0513</strain>
    </source>
</reference>
<dbReference type="AlphaFoldDB" id="A0AAD5T4Y6"/>
<keyword evidence="3" id="KW-1185">Reference proteome</keyword>
<proteinExistence type="predicted"/>
<gene>
    <name evidence="2" type="ORF">HK100_008066</name>
</gene>